<keyword evidence="13 14" id="KW-0472">Membrane</keyword>
<dbReference type="EC" id="2.7.13.3" evidence="3"/>
<feature type="transmembrane region" description="Helical" evidence="14">
    <location>
        <begin position="169"/>
        <end position="190"/>
    </location>
</feature>
<dbReference type="InterPro" id="IPR036097">
    <property type="entry name" value="HisK_dim/P_sf"/>
</dbReference>
<reference evidence="17 18" key="1">
    <citation type="submission" date="2018-11" db="EMBL/GenBank/DDBJ databases">
        <title>Vibrio LJC006 sp. nov., isolated from seawater during the bloom of the enteromorpha.</title>
        <authorList>
            <person name="Liang J."/>
        </authorList>
    </citation>
    <scope>NUCLEOTIDE SEQUENCE [LARGE SCALE GENOMIC DNA]</scope>
    <source>
        <strain evidence="17 18">LJC006</strain>
    </source>
</reference>
<dbReference type="SMART" id="SM00387">
    <property type="entry name" value="HATPase_c"/>
    <property type="match status" value="1"/>
</dbReference>
<dbReference type="RefSeq" id="WP_124938924.1">
    <property type="nucleotide sequence ID" value="NZ_RJVQ01000013.1"/>
</dbReference>
<dbReference type="CDD" id="cd06225">
    <property type="entry name" value="HAMP"/>
    <property type="match status" value="1"/>
</dbReference>
<dbReference type="PRINTS" id="PR00344">
    <property type="entry name" value="BCTRLSENSOR"/>
</dbReference>
<evidence type="ECO:0000256" key="11">
    <source>
        <dbReference type="ARBA" id="ARBA00022989"/>
    </source>
</evidence>
<dbReference type="InterPro" id="IPR003594">
    <property type="entry name" value="HATPase_dom"/>
</dbReference>
<dbReference type="SMART" id="SM00304">
    <property type="entry name" value="HAMP"/>
    <property type="match status" value="1"/>
</dbReference>
<organism evidence="17 18">
    <name type="scientific">Vibrio viridaestus</name>
    <dbReference type="NCBI Taxonomy" id="2487322"/>
    <lineage>
        <taxon>Bacteria</taxon>
        <taxon>Pseudomonadati</taxon>
        <taxon>Pseudomonadota</taxon>
        <taxon>Gammaproteobacteria</taxon>
        <taxon>Vibrionales</taxon>
        <taxon>Vibrionaceae</taxon>
        <taxon>Vibrio</taxon>
    </lineage>
</organism>
<comment type="catalytic activity">
    <reaction evidence="1">
        <text>ATP + protein L-histidine = ADP + protein N-phospho-L-histidine.</text>
        <dbReference type="EC" id="2.7.13.3"/>
    </reaction>
</comment>
<evidence type="ECO:0000256" key="5">
    <source>
        <dbReference type="ARBA" id="ARBA00022553"/>
    </source>
</evidence>
<dbReference type="Gene3D" id="3.30.565.10">
    <property type="entry name" value="Histidine kinase-like ATPase, C-terminal domain"/>
    <property type="match status" value="1"/>
</dbReference>
<dbReference type="GO" id="GO:0005524">
    <property type="term" value="F:ATP binding"/>
    <property type="evidence" value="ECO:0007669"/>
    <property type="project" value="UniProtKB-KW"/>
</dbReference>
<feature type="domain" description="HAMP" evidence="16">
    <location>
        <begin position="188"/>
        <end position="241"/>
    </location>
</feature>
<dbReference type="GO" id="GO:0000155">
    <property type="term" value="F:phosphorelay sensor kinase activity"/>
    <property type="evidence" value="ECO:0007669"/>
    <property type="project" value="InterPro"/>
</dbReference>
<dbReference type="InterPro" id="IPR004358">
    <property type="entry name" value="Sig_transdc_His_kin-like_C"/>
</dbReference>
<evidence type="ECO:0000259" key="16">
    <source>
        <dbReference type="PROSITE" id="PS50885"/>
    </source>
</evidence>
<evidence type="ECO:0000256" key="2">
    <source>
        <dbReference type="ARBA" id="ARBA00004651"/>
    </source>
</evidence>
<keyword evidence="7 14" id="KW-0812">Transmembrane</keyword>
<keyword evidence="11 14" id="KW-1133">Transmembrane helix</keyword>
<dbReference type="InterPro" id="IPR032404">
    <property type="entry name" value="CpxA_peri"/>
</dbReference>
<dbReference type="Gene3D" id="3.30.450.210">
    <property type="entry name" value="Two-component sensor protein CpxA, periplasmic domain"/>
    <property type="match status" value="1"/>
</dbReference>
<protein>
    <recommendedName>
        <fullName evidence="3">histidine kinase</fullName>
        <ecNumber evidence="3">2.7.13.3</ecNumber>
    </recommendedName>
</protein>
<dbReference type="PROSITE" id="PS50109">
    <property type="entry name" value="HIS_KIN"/>
    <property type="match status" value="1"/>
</dbReference>
<evidence type="ECO:0000256" key="1">
    <source>
        <dbReference type="ARBA" id="ARBA00000085"/>
    </source>
</evidence>
<evidence type="ECO:0000259" key="15">
    <source>
        <dbReference type="PROSITE" id="PS50109"/>
    </source>
</evidence>
<dbReference type="PROSITE" id="PS50885">
    <property type="entry name" value="HAMP"/>
    <property type="match status" value="1"/>
</dbReference>
<dbReference type="EMBL" id="RJVQ01000013">
    <property type="protein sequence ID" value="RQW61336.1"/>
    <property type="molecule type" value="Genomic_DNA"/>
</dbReference>
<dbReference type="Pfam" id="PF02518">
    <property type="entry name" value="HATPase_c"/>
    <property type="match status" value="1"/>
</dbReference>
<dbReference type="InterPro" id="IPR038515">
    <property type="entry name" value="CpxA_peri_sf"/>
</dbReference>
<keyword evidence="9 17" id="KW-0418">Kinase</keyword>
<evidence type="ECO:0000256" key="13">
    <source>
        <dbReference type="ARBA" id="ARBA00023136"/>
    </source>
</evidence>
<keyword evidence="18" id="KW-1185">Reference proteome</keyword>
<keyword evidence="4" id="KW-1003">Cell membrane</keyword>
<dbReference type="Proteomes" id="UP000281112">
    <property type="component" value="Unassembled WGS sequence"/>
</dbReference>
<dbReference type="SMART" id="SM00388">
    <property type="entry name" value="HisKA"/>
    <property type="match status" value="1"/>
</dbReference>
<feature type="transmembrane region" description="Helical" evidence="14">
    <location>
        <begin position="12"/>
        <end position="31"/>
    </location>
</feature>
<evidence type="ECO:0000256" key="3">
    <source>
        <dbReference type="ARBA" id="ARBA00012438"/>
    </source>
</evidence>
<evidence type="ECO:0000256" key="8">
    <source>
        <dbReference type="ARBA" id="ARBA00022741"/>
    </source>
</evidence>
<accession>A0A3N9U0X1</accession>
<dbReference type="Pfam" id="PF16527">
    <property type="entry name" value="CpxA_peri"/>
    <property type="match status" value="1"/>
</dbReference>
<dbReference type="InterPro" id="IPR005467">
    <property type="entry name" value="His_kinase_dom"/>
</dbReference>
<dbReference type="AlphaFoldDB" id="A0A3N9U0X1"/>
<evidence type="ECO:0000256" key="9">
    <source>
        <dbReference type="ARBA" id="ARBA00022777"/>
    </source>
</evidence>
<keyword evidence="12" id="KW-0902">Two-component regulatory system</keyword>
<dbReference type="InterPro" id="IPR003660">
    <property type="entry name" value="HAMP_dom"/>
</dbReference>
<keyword evidence="5" id="KW-0597">Phosphoprotein</keyword>
<evidence type="ECO:0000256" key="12">
    <source>
        <dbReference type="ARBA" id="ARBA00023012"/>
    </source>
</evidence>
<dbReference type="FunFam" id="3.30.565.10:FF:000011">
    <property type="entry name" value="Sensor histidine kinase CpxA"/>
    <property type="match status" value="1"/>
</dbReference>
<dbReference type="SUPFAM" id="SSF55874">
    <property type="entry name" value="ATPase domain of HSP90 chaperone/DNA topoisomerase II/histidine kinase"/>
    <property type="match status" value="1"/>
</dbReference>
<dbReference type="NCBIfam" id="NF007007">
    <property type="entry name" value="PRK09470.1"/>
    <property type="match status" value="1"/>
</dbReference>
<feature type="domain" description="Histidine kinase" evidence="15">
    <location>
        <begin position="249"/>
        <end position="458"/>
    </location>
</feature>
<evidence type="ECO:0000313" key="18">
    <source>
        <dbReference type="Proteomes" id="UP000281112"/>
    </source>
</evidence>
<keyword evidence="6" id="KW-0808">Transferase</keyword>
<evidence type="ECO:0000313" key="17">
    <source>
        <dbReference type="EMBL" id="RQW61336.1"/>
    </source>
</evidence>
<dbReference type="PANTHER" id="PTHR45528:SF1">
    <property type="entry name" value="SENSOR HISTIDINE KINASE CPXA"/>
    <property type="match status" value="1"/>
</dbReference>
<dbReference type="Pfam" id="PF00672">
    <property type="entry name" value="HAMP"/>
    <property type="match status" value="1"/>
</dbReference>
<evidence type="ECO:0000256" key="7">
    <source>
        <dbReference type="ARBA" id="ARBA00022692"/>
    </source>
</evidence>
<dbReference type="InterPro" id="IPR036890">
    <property type="entry name" value="HATPase_C_sf"/>
</dbReference>
<proteinExistence type="predicted"/>
<dbReference type="SUPFAM" id="SSF47384">
    <property type="entry name" value="Homodimeric domain of signal transducing histidine kinase"/>
    <property type="match status" value="1"/>
</dbReference>
<comment type="caution">
    <text evidence="17">The sequence shown here is derived from an EMBL/GenBank/DDBJ whole genome shotgun (WGS) entry which is preliminary data.</text>
</comment>
<dbReference type="PANTHER" id="PTHR45528">
    <property type="entry name" value="SENSOR HISTIDINE KINASE CPXA"/>
    <property type="match status" value="1"/>
</dbReference>
<evidence type="ECO:0000256" key="10">
    <source>
        <dbReference type="ARBA" id="ARBA00022840"/>
    </source>
</evidence>
<dbReference type="OrthoDB" id="9804645at2"/>
<sequence>MVLPRFNNLYGRIFAIFWLTILLILITVLSLPSLDPRRSKDLAGSELARFIDIRDGIELQFSGLSNLDKIAMHLSMHADRGRDRMRFFLTDQDGNLIHSETREDFKIKVLKNFITSSDSVSEPQKRLYGRLTIAGPFPVHLAQKDLLLYIAMRTDNGPPFIIRLLDNPLSFLLLAMIVSTPLLLWLAWALSKPANRLAQASQRVARGEFKSDPSLESGTIEFRQAGRSFNKMVEAVNGMISGQQRLLSDISHELRSPLTRLTMANALAKRKLGDSPELERIDTEARRLEQMIGELLELSRMQINSHMEHETQSLSSLWETMLDDAQFEAEQSHKTLRYSGIPNRSISGNPKLLISALENVIRNAIKYSEKQIVVSFHTKGEILQIDVEDDGPGVPAQELQDIFRPFYRVSTARDRQSGGAGLGLAITENAVRQHNGKLTATKSQFGGLKIEFELPLIK</sequence>
<dbReference type="Gene3D" id="1.10.287.130">
    <property type="match status" value="1"/>
</dbReference>
<dbReference type="GO" id="GO:0005886">
    <property type="term" value="C:plasma membrane"/>
    <property type="evidence" value="ECO:0007669"/>
    <property type="project" value="UniProtKB-SubCell"/>
</dbReference>
<dbReference type="InterPro" id="IPR003661">
    <property type="entry name" value="HisK_dim/P_dom"/>
</dbReference>
<keyword evidence="10" id="KW-0067">ATP-binding</keyword>
<keyword evidence="8" id="KW-0547">Nucleotide-binding</keyword>
<gene>
    <name evidence="17" type="primary">cpxA</name>
    <name evidence="17" type="ORF">EES38_19690</name>
</gene>
<evidence type="ECO:0000256" key="6">
    <source>
        <dbReference type="ARBA" id="ARBA00022679"/>
    </source>
</evidence>
<comment type="subcellular location">
    <subcellularLocation>
        <location evidence="2">Cell membrane</location>
        <topology evidence="2">Multi-pass membrane protein</topology>
    </subcellularLocation>
</comment>
<evidence type="ECO:0000256" key="14">
    <source>
        <dbReference type="SAM" id="Phobius"/>
    </source>
</evidence>
<dbReference type="Pfam" id="PF00512">
    <property type="entry name" value="HisKA"/>
    <property type="match status" value="1"/>
</dbReference>
<dbReference type="InterPro" id="IPR050398">
    <property type="entry name" value="HssS/ArlS-like"/>
</dbReference>
<dbReference type="CDD" id="cd00082">
    <property type="entry name" value="HisKA"/>
    <property type="match status" value="1"/>
</dbReference>
<evidence type="ECO:0000256" key="4">
    <source>
        <dbReference type="ARBA" id="ARBA00022475"/>
    </source>
</evidence>
<name>A0A3N9U0X1_9VIBR</name>
<dbReference type="InterPro" id="IPR058125">
    <property type="entry name" value="CpxA"/>
</dbReference>